<evidence type="ECO:0000256" key="4">
    <source>
        <dbReference type="ARBA" id="ARBA00023125"/>
    </source>
</evidence>
<dbReference type="KEGG" id="nta:107830695"/>
<evidence type="ECO:0000259" key="9">
    <source>
        <dbReference type="PROSITE" id="PS50863"/>
    </source>
</evidence>
<protein>
    <submittedName>
        <fullName evidence="11">Uncharacterized protein LOC107830695 isoform X1</fullName>
    </submittedName>
    <submittedName>
        <fullName evidence="11">Uncharacterized protein isoform X1</fullName>
    </submittedName>
</protein>
<evidence type="ECO:0000256" key="7">
    <source>
        <dbReference type="ARBA" id="ARBA00023294"/>
    </source>
</evidence>
<evidence type="ECO:0000313" key="11">
    <source>
        <dbReference type="RefSeq" id="XP_016513811.1"/>
    </source>
</evidence>
<keyword evidence="8" id="KW-0175">Coiled coil</keyword>
<comment type="similarity">
    <text evidence="2">Belongs to the ARF family.</text>
</comment>
<name>A0A1S4DK91_TOBAC</name>
<dbReference type="SMART" id="SM01019">
    <property type="entry name" value="B3"/>
    <property type="match status" value="1"/>
</dbReference>
<feature type="coiled-coil region" evidence="8">
    <location>
        <begin position="629"/>
        <end position="656"/>
    </location>
</feature>
<keyword evidence="4" id="KW-0238">DNA-binding</keyword>
<dbReference type="GeneID" id="107830695"/>
<dbReference type="RefSeq" id="XP_016513811.1">
    <property type="nucleotide sequence ID" value="XM_016658325.1"/>
</dbReference>
<keyword evidence="6" id="KW-0539">Nucleus</keyword>
<dbReference type="STRING" id="4097.A0A1S4DK91"/>
<dbReference type="PROSITE" id="PS50863">
    <property type="entry name" value="B3"/>
    <property type="match status" value="1"/>
</dbReference>
<dbReference type="FunFam" id="2.40.330.10:FF:000001">
    <property type="entry name" value="Auxin response factor"/>
    <property type="match status" value="1"/>
</dbReference>
<dbReference type="GO" id="GO:0005634">
    <property type="term" value="C:nucleus"/>
    <property type="evidence" value="ECO:0000318"/>
    <property type="project" value="GO_Central"/>
</dbReference>
<keyword evidence="10" id="KW-1185">Reference proteome</keyword>
<dbReference type="SMR" id="A0A1S4DK91"/>
<evidence type="ECO:0000256" key="8">
    <source>
        <dbReference type="SAM" id="Coils"/>
    </source>
</evidence>
<evidence type="ECO:0000256" key="2">
    <source>
        <dbReference type="ARBA" id="ARBA00007853"/>
    </source>
</evidence>
<dbReference type="AlphaFoldDB" id="A0A1S4DK91"/>
<evidence type="ECO:0000256" key="5">
    <source>
        <dbReference type="ARBA" id="ARBA00023163"/>
    </source>
</evidence>
<accession>A0A1S4DK91</accession>
<evidence type="ECO:0000256" key="3">
    <source>
        <dbReference type="ARBA" id="ARBA00023015"/>
    </source>
</evidence>
<dbReference type="GO" id="GO:0000976">
    <property type="term" value="F:transcription cis-regulatory region binding"/>
    <property type="evidence" value="ECO:0000318"/>
    <property type="project" value="GO_Central"/>
</dbReference>
<dbReference type="GO" id="GO:0010150">
    <property type="term" value="P:leaf senescence"/>
    <property type="evidence" value="ECO:0000318"/>
    <property type="project" value="GO_Central"/>
</dbReference>
<dbReference type="SUPFAM" id="SSF101936">
    <property type="entry name" value="DNA-binding pseudobarrel domain"/>
    <property type="match status" value="1"/>
</dbReference>
<reference evidence="10" key="1">
    <citation type="journal article" date="2014" name="Nat. Commun.">
        <title>The tobacco genome sequence and its comparison with those of tomato and potato.</title>
        <authorList>
            <person name="Sierro N."/>
            <person name="Battey J.N."/>
            <person name="Ouadi S."/>
            <person name="Bakaher N."/>
            <person name="Bovet L."/>
            <person name="Willig A."/>
            <person name="Goepfert S."/>
            <person name="Peitsch M.C."/>
            <person name="Ivanov N.V."/>
        </authorList>
    </citation>
    <scope>NUCLEOTIDE SEQUENCE [LARGE SCALE GENOMIC DNA]</scope>
</reference>
<dbReference type="Proteomes" id="UP000790787">
    <property type="component" value="Chromosome 11"/>
</dbReference>
<evidence type="ECO:0000256" key="1">
    <source>
        <dbReference type="ARBA" id="ARBA00004123"/>
    </source>
</evidence>
<dbReference type="InterPro" id="IPR015300">
    <property type="entry name" value="DNA-bd_pseudobarrel_sf"/>
</dbReference>
<dbReference type="PANTHER" id="PTHR31384">
    <property type="entry name" value="AUXIN RESPONSE FACTOR 4-RELATED"/>
    <property type="match status" value="1"/>
</dbReference>
<dbReference type="CDD" id="cd10017">
    <property type="entry name" value="B3_DNA"/>
    <property type="match status" value="1"/>
</dbReference>
<evidence type="ECO:0000256" key="6">
    <source>
        <dbReference type="ARBA" id="ARBA00023242"/>
    </source>
</evidence>
<dbReference type="GO" id="GO:0009734">
    <property type="term" value="P:auxin-activated signaling pathway"/>
    <property type="evidence" value="ECO:0007669"/>
    <property type="project" value="UniProtKB-KW"/>
</dbReference>
<sequence>MWPSHPKKQNHVTSRGDDDLYRELWKAFAGQFMDVPRVGEQVYYFPGLHIKQLEQSSNQELNQGTPISDPYLKILCRVVHVRFLVEHISEEVCAEINLLPKHDQTEPVNPDFYHSEIPRPQIHSFCKVLTASDTKSNWGLSIPQKDAVKCFPLLDMSRDKPIQELVVKDLPGKEWRFKHVFGGHPRRHLLTNGWSAFVNGKKLVAGDLVVFLREENGDVHVGFRHLLCEKSSVEAPIASSLDIKGVLAAASDALASQRPFSVYCKPQTSQFIISLNKYLEAINRGLGVSMTFTMPSEVANSHESFTCMTNEKDQMQINQFSQNTNVFLNEDEEHMEDAEAIVYSPPQHSMTPSGIGEKRHSDHTIYISPLEGNVESTCGTRKHNEVSNPAEIESIRGTEEPKAITSSSWDFNPIQGLELEDTEIIKDILPIVSQNLPLDYTVSSNTDNDHFLPIMQDSEEWQNFQGTDFPLHGQSPSENHNMQNFFNKDQQNSSKAMHPTSISSQIPYDGPGHADEKVHWEGYHVARRYIPILNRIISQYPSTLSSFKATSPIFQSMCLEILAELVYLLGQFTTGNMDIKYHSEAKRYLRDLKLSGIEIGWLEKRLAKVEDIFSMKRISIRRQELILGIEDTTATLRLMNEELGSLEKDLQKLSSNINLKNPAEDHPILEGLL</sequence>
<keyword evidence="3" id="KW-0805">Transcription regulation</keyword>
<dbReference type="RefSeq" id="XP_016513811.1">
    <property type="nucleotide sequence ID" value="XM_016658325.2"/>
</dbReference>
<comment type="subcellular location">
    <subcellularLocation>
        <location evidence="1">Nucleus</location>
    </subcellularLocation>
</comment>
<gene>
    <name evidence="11" type="primary">LOC107830695</name>
</gene>
<keyword evidence="7" id="KW-0927">Auxin signaling pathway</keyword>
<dbReference type="InterPro" id="IPR044835">
    <property type="entry name" value="ARF_plant"/>
</dbReference>
<feature type="domain" description="TF-B3" evidence="9">
    <location>
        <begin position="125"/>
        <end position="227"/>
    </location>
</feature>
<dbReference type="InterPro" id="IPR003340">
    <property type="entry name" value="B3_DNA-bd"/>
</dbReference>
<dbReference type="Pfam" id="PF02362">
    <property type="entry name" value="B3"/>
    <property type="match status" value="1"/>
</dbReference>
<organism evidence="10 11">
    <name type="scientific">Nicotiana tabacum</name>
    <name type="common">Common tobacco</name>
    <dbReference type="NCBI Taxonomy" id="4097"/>
    <lineage>
        <taxon>Eukaryota</taxon>
        <taxon>Viridiplantae</taxon>
        <taxon>Streptophyta</taxon>
        <taxon>Embryophyta</taxon>
        <taxon>Tracheophyta</taxon>
        <taxon>Spermatophyta</taxon>
        <taxon>Magnoliopsida</taxon>
        <taxon>eudicotyledons</taxon>
        <taxon>Gunneridae</taxon>
        <taxon>Pentapetalae</taxon>
        <taxon>asterids</taxon>
        <taxon>lamiids</taxon>
        <taxon>Solanales</taxon>
        <taxon>Solanaceae</taxon>
        <taxon>Nicotianoideae</taxon>
        <taxon>Nicotianeae</taxon>
        <taxon>Nicotiana</taxon>
    </lineage>
</organism>
<keyword evidence="5" id="KW-0804">Transcription</keyword>
<evidence type="ECO:0000313" key="10">
    <source>
        <dbReference type="Proteomes" id="UP000790787"/>
    </source>
</evidence>
<dbReference type="GO" id="GO:0006355">
    <property type="term" value="P:regulation of DNA-templated transcription"/>
    <property type="evidence" value="ECO:0000318"/>
    <property type="project" value="GO_Central"/>
</dbReference>
<dbReference type="PaxDb" id="4097-A0A1S4DK91"/>
<proteinExistence type="inferred from homology"/>
<reference evidence="11" key="2">
    <citation type="submission" date="2025-08" db="UniProtKB">
        <authorList>
            <consortium name="RefSeq"/>
        </authorList>
    </citation>
    <scope>IDENTIFICATION</scope>
    <source>
        <tissue evidence="11">Leaf</tissue>
    </source>
</reference>
<dbReference type="Gene3D" id="2.40.330.10">
    <property type="entry name" value="DNA-binding pseudobarrel domain"/>
    <property type="match status" value="1"/>
</dbReference>
<dbReference type="PANTHER" id="PTHR31384:SF141">
    <property type="entry name" value="AUXIN RESPONSE FACTOR 1-LIKE ISOFORM X1"/>
    <property type="match status" value="1"/>
</dbReference>
<dbReference type="GO" id="GO:0009733">
    <property type="term" value="P:response to auxin"/>
    <property type="evidence" value="ECO:0000318"/>
    <property type="project" value="GO_Central"/>
</dbReference>
<dbReference type="OrthoDB" id="1271944at2759"/>